<dbReference type="OrthoDB" id="4297782at2"/>
<name>A0A117PZ57_9ACTN</name>
<sequence>MPHPTQNTARLTAEITQRLAYLSNDLHQLPADEAVQVIARILNPDDGILGAFTQLVEAGSRLAQHQAERGALPAEVWLSLGRAANELHSIGLDLDDHKDTFVQFGTQAGLAASKPPAPAPLVARRRR</sequence>
<dbReference type="EMBL" id="LMWN01000065">
    <property type="protein sequence ID" value="KUM99305.1"/>
    <property type="molecule type" value="Genomic_DNA"/>
</dbReference>
<reference evidence="1 2" key="1">
    <citation type="submission" date="2015-10" db="EMBL/GenBank/DDBJ databases">
        <title>Draft genome sequence of Streptomyces yokosukanensis DSM 40224, type strain for the species Streptomyces yokosukanensis.</title>
        <authorList>
            <person name="Ruckert C."/>
            <person name="Winkler A."/>
            <person name="Kalinowski J."/>
            <person name="Kampfer P."/>
            <person name="Glaeser S."/>
        </authorList>
    </citation>
    <scope>NUCLEOTIDE SEQUENCE [LARGE SCALE GENOMIC DNA]</scope>
    <source>
        <strain evidence="1 2">DSM 40224</strain>
    </source>
</reference>
<comment type="caution">
    <text evidence="1">The sequence shown here is derived from an EMBL/GenBank/DDBJ whole genome shotgun (WGS) entry which is preliminary data.</text>
</comment>
<dbReference type="RefSeq" id="WP_067135534.1">
    <property type="nucleotide sequence ID" value="NZ_KQ948230.1"/>
</dbReference>
<keyword evidence="2" id="KW-1185">Reference proteome</keyword>
<evidence type="ECO:0000313" key="1">
    <source>
        <dbReference type="EMBL" id="KUM99305.1"/>
    </source>
</evidence>
<organism evidence="1 2">
    <name type="scientific">Streptomyces yokosukanensis</name>
    <dbReference type="NCBI Taxonomy" id="67386"/>
    <lineage>
        <taxon>Bacteria</taxon>
        <taxon>Bacillati</taxon>
        <taxon>Actinomycetota</taxon>
        <taxon>Actinomycetes</taxon>
        <taxon>Kitasatosporales</taxon>
        <taxon>Streptomycetaceae</taxon>
        <taxon>Streptomyces</taxon>
    </lineage>
</organism>
<proteinExistence type="predicted"/>
<dbReference type="AlphaFoldDB" id="A0A117PZ57"/>
<gene>
    <name evidence="1" type="ORF">AQI95_39345</name>
</gene>
<dbReference type="Proteomes" id="UP000053127">
    <property type="component" value="Unassembled WGS sequence"/>
</dbReference>
<evidence type="ECO:0000313" key="2">
    <source>
        <dbReference type="Proteomes" id="UP000053127"/>
    </source>
</evidence>
<accession>A0A117PZ57</accession>
<protein>
    <submittedName>
        <fullName evidence="1">Uncharacterized protein</fullName>
    </submittedName>
</protein>
<dbReference type="STRING" id="67386.AQI95_39345"/>